<dbReference type="InParanoid" id="A0A6J1X4H5"/>
<dbReference type="GO" id="GO:0008270">
    <property type="term" value="F:zinc ion binding"/>
    <property type="evidence" value="ECO:0007669"/>
    <property type="project" value="UniProtKB-UniRule"/>
</dbReference>
<dbReference type="GO" id="GO:0004222">
    <property type="term" value="F:metalloendopeptidase activity"/>
    <property type="evidence" value="ECO:0007669"/>
    <property type="project" value="UniProtKB-UniRule"/>
</dbReference>
<dbReference type="CDD" id="cd04280">
    <property type="entry name" value="ZnMc_astacin_like"/>
    <property type="match status" value="1"/>
</dbReference>
<feature type="chain" id="PRO_5044957417" description="Metalloendopeptidase" evidence="2">
    <location>
        <begin position="17"/>
        <end position="302"/>
    </location>
</feature>
<dbReference type="InterPro" id="IPR006026">
    <property type="entry name" value="Peptidase_Metallo"/>
</dbReference>
<organism evidence="4 5">
    <name type="scientific">Galleria mellonella</name>
    <name type="common">Greater wax moth</name>
    <dbReference type="NCBI Taxonomy" id="7137"/>
    <lineage>
        <taxon>Eukaryota</taxon>
        <taxon>Metazoa</taxon>
        <taxon>Ecdysozoa</taxon>
        <taxon>Arthropoda</taxon>
        <taxon>Hexapoda</taxon>
        <taxon>Insecta</taxon>
        <taxon>Pterygota</taxon>
        <taxon>Neoptera</taxon>
        <taxon>Endopterygota</taxon>
        <taxon>Lepidoptera</taxon>
        <taxon>Glossata</taxon>
        <taxon>Ditrysia</taxon>
        <taxon>Pyraloidea</taxon>
        <taxon>Pyralidae</taxon>
        <taxon>Galleriinae</taxon>
        <taxon>Galleria</taxon>
    </lineage>
</organism>
<dbReference type="InterPro" id="IPR024079">
    <property type="entry name" value="MetalloPept_cat_dom_sf"/>
</dbReference>
<dbReference type="GeneID" id="113522669"/>
<dbReference type="PRINTS" id="PR00480">
    <property type="entry name" value="ASTACIN"/>
</dbReference>
<reference evidence="5" key="1">
    <citation type="submission" date="2025-08" db="UniProtKB">
        <authorList>
            <consortium name="RefSeq"/>
        </authorList>
    </citation>
    <scope>IDENTIFICATION</scope>
    <source>
        <tissue evidence="5">Whole larvae</tissue>
    </source>
</reference>
<dbReference type="InterPro" id="IPR034035">
    <property type="entry name" value="Astacin-like_dom"/>
</dbReference>
<feature type="binding site" evidence="1">
    <location>
        <position position="191"/>
    </location>
    <ligand>
        <name>Zn(2+)</name>
        <dbReference type="ChEBI" id="CHEBI:29105"/>
        <note>catalytic</note>
    </ligand>
</feature>
<feature type="binding site" evidence="1">
    <location>
        <position position="181"/>
    </location>
    <ligand>
        <name>Zn(2+)</name>
        <dbReference type="ChEBI" id="CHEBI:29105"/>
        <note>catalytic</note>
    </ligand>
</feature>
<dbReference type="InterPro" id="IPR001506">
    <property type="entry name" value="Peptidase_M12A"/>
</dbReference>
<accession>A0A6J1X4H5</accession>
<keyword evidence="1 2" id="KW-0862">Zinc</keyword>
<evidence type="ECO:0000313" key="4">
    <source>
        <dbReference type="Proteomes" id="UP001652740"/>
    </source>
</evidence>
<gene>
    <name evidence="5" type="primary">LOC113522669</name>
</gene>
<keyword evidence="4" id="KW-1185">Reference proteome</keyword>
<feature type="domain" description="Peptidase M12A" evidence="3">
    <location>
        <begin position="86"/>
        <end position="284"/>
    </location>
</feature>
<dbReference type="KEGG" id="gmw:113522669"/>
<comment type="caution">
    <text evidence="1">Lacks conserved residue(s) required for the propagation of feature annotation.</text>
</comment>
<dbReference type="AlphaFoldDB" id="A0A6J1X4H5"/>
<evidence type="ECO:0000259" key="3">
    <source>
        <dbReference type="PROSITE" id="PS51864"/>
    </source>
</evidence>
<feature type="binding site" evidence="1">
    <location>
        <position position="185"/>
    </location>
    <ligand>
        <name>Zn(2+)</name>
        <dbReference type="ChEBI" id="CHEBI:29105"/>
        <note>catalytic</note>
    </ligand>
</feature>
<dbReference type="Pfam" id="PF01400">
    <property type="entry name" value="Astacin"/>
    <property type="match status" value="1"/>
</dbReference>
<sequence>MLKFVTLVCLLGLAAGGPPVTKSREEIEAFRTFLETTRRDGPSLEERMASNPQASAWENSGKYQGDIILDDEQINALVEEFASGRNAYIWPNTKWPDDVVVWEFAEGVFNSDQERAIIEAINDIERNSCVRFRLRTPSDQNYVRITNRQDGCYASVGYWSTRGVHTLNLANGCFRHVVIIHEWLHVLGFLHMQSTYNRDDYVRIMWENIESGKEHNFDKYESNLVSNHALPYEYTSCMHYGPYGFSVNGQPTIVPLWPFDGEMGQTNEVTALDWLRLNRHYNCPGAWGKDVAPQTNLQDISA</sequence>
<comment type="cofactor">
    <cofactor evidence="1 2">
        <name>Zn(2+)</name>
        <dbReference type="ChEBI" id="CHEBI:29105"/>
    </cofactor>
    <text evidence="1 2">Binds 1 zinc ion per subunit.</text>
</comment>
<keyword evidence="1 2" id="KW-0482">Metalloprotease</keyword>
<keyword evidence="1 2" id="KW-0645">Protease</keyword>
<dbReference type="EC" id="3.4.24.-" evidence="2"/>
<dbReference type="PROSITE" id="PS51864">
    <property type="entry name" value="ASTACIN"/>
    <property type="match status" value="1"/>
</dbReference>
<dbReference type="PANTHER" id="PTHR10127">
    <property type="entry name" value="DISCOIDIN, CUB, EGF, LAMININ , AND ZINC METALLOPROTEASE DOMAIN CONTAINING"/>
    <property type="match status" value="1"/>
</dbReference>
<dbReference type="Proteomes" id="UP001652740">
    <property type="component" value="Unplaced"/>
</dbReference>
<dbReference type="PANTHER" id="PTHR10127:SF814">
    <property type="entry name" value="MEPRIN A SUBUNIT BETA"/>
    <property type="match status" value="1"/>
</dbReference>
<protein>
    <recommendedName>
        <fullName evidence="2">Metalloendopeptidase</fullName>
        <ecNumber evidence="2">3.4.24.-</ecNumber>
    </recommendedName>
</protein>
<dbReference type="SMART" id="SM00235">
    <property type="entry name" value="ZnMc"/>
    <property type="match status" value="1"/>
</dbReference>
<dbReference type="GO" id="GO:0006508">
    <property type="term" value="P:proteolysis"/>
    <property type="evidence" value="ECO:0007669"/>
    <property type="project" value="UniProtKB-KW"/>
</dbReference>
<dbReference type="Gene3D" id="3.40.390.10">
    <property type="entry name" value="Collagenase (Catalytic Domain)"/>
    <property type="match status" value="1"/>
</dbReference>
<dbReference type="SUPFAM" id="SSF55486">
    <property type="entry name" value="Metalloproteases ('zincins'), catalytic domain"/>
    <property type="match status" value="1"/>
</dbReference>
<feature type="signal peptide" evidence="2">
    <location>
        <begin position="1"/>
        <end position="16"/>
    </location>
</feature>
<name>A0A6J1X4H5_GALME</name>
<feature type="active site" evidence="1">
    <location>
        <position position="182"/>
    </location>
</feature>
<dbReference type="RefSeq" id="XP_026764234.2">
    <property type="nucleotide sequence ID" value="XM_026908433.3"/>
</dbReference>
<keyword evidence="1 2" id="KW-0378">Hydrolase</keyword>
<keyword evidence="1 2" id="KW-0479">Metal-binding</keyword>
<evidence type="ECO:0000256" key="1">
    <source>
        <dbReference type="PROSITE-ProRule" id="PRU01211"/>
    </source>
</evidence>
<evidence type="ECO:0000256" key="2">
    <source>
        <dbReference type="RuleBase" id="RU361183"/>
    </source>
</evidence>
<proteinExistence type="predicted"/>
<keyword evidence="2" id="KW-0732">Signal</keyword>
<evidence type="ECO:0000313" key="5">
    <source>
        <dbReference type="RefSeq" id="XP_026764234.2"/>
    </source>
</evidence>